<feature type="domain" description="INO2 bHLH" evidence="1">
    <location>
        <begin position="163"/>
        <end position="241"/>
    </location>
</feature>
<dbReference type="SUPFAM" id="SSF47459">
    <property type="entry name" value="HLH, helix-loop-helix DNA-binding domain"/>
    <property type="match status" value="1"/>
</dbReference>
<dbReference type="InterPro" id="IPR036638">
    <property type="entry name" value="HLH_DNA-bd_sf"/>
</dbReference>
<keyword evidence="3" id="KW-1185">Reference proteome</keyword>
<accession>A0A7H9HYG3</accession>
<protein>
    <recommendedName>
        <fullName evidence="1">INO2 bHLH domain-containing protein</fullName>
    </recommendedName>
</protein>
<dbReference type="InterPro" id="IPR057071">
    <property type="entry name" value="bHLH_INO2"/>
</dbReference>
<organism evidence="2 3">
    <name type="scientific">Torulaspora globosa</name>
    <dbReference type="NCBI Taxonomy" id="48254"/>
    <lineage>
        <taxon>Eukaryota</taxon>
        <taxon>Fungi</taxon>
        <taxon>Dikarya</taxon>
        <taxon>Ascomycota</taxon>
        <taxon>Saccharomycotina</taxon>
        <taxon>Saccharomycetes</taxon>
        <taxon>Saccharomycetales</taxon>
        <taxon>Saccharomycetaceae</taxon>
        <taxon>Torulaspora</taxon>
    </lineage>
</organism>
<name>A0A7H9HYG3_9SACH</name>
<reference evidence="2 3" key="1">
    <citation type="submission" date="2020-06" db="EMBL/GenBank/DDBJ databases">
        <title>The yeast mating-type switching endonuclease HO is a domesticated member of an unorthodox homing genetic element family.</title>
        <authorList>
            <person name="Coughlan A.Y."/>
            <person name="Lombardi L."/>
            <person name="Braun-Galleani S."/>
            <person name="Martos A.R."/>
            <person name="Galeote V."/>
            <person name="Bigey F."/>
            <person name="Dequin S."/>
            <person name="Byrne K.P."/>
            <person name="Wolfe K.H."/>
        </authorList>
    </citation>
    <scope>NUCLEOTIDE SEQUENCE [LARGE SCALE GENOMIC DNA]</scope>
    <source>
        <strain evidence="2 3">CBS2947</strain>
    </source>
</reference>
<proteinExistence type="predicted"/>
<evidence type="ECO:0000259" key="1">
    <source>
        <dbReference type="Pfam" id="PF23179"/>
    </source>
</evidence>
<gene>
    <name evidence="2" type="ORF">HG537_0H01750</name>
</gene>
<evidence type="ECO:0000313" key="3">
    <source>
        <dbReference type="Proteomes" id="UP000510647"/>
    </source>
</evidence>
<dbReference type="Proteomes" id="UP000510647">
    <property type="component" value="Chromosome 8"/>
</dbReference>
<dbReference type="Pfam" id="PF23179">
    <property type="entry name" value="bHLH_INO2"/>
    <property type="match status" value="1"/>
</dbReference>
<dbReference type="OrthoDB" id="3973009at2759"/>
<dbReference type="GO" id="GO:0046983">
    <property type="term" value="F:protein dimerization activity"/>
    <property type="evidence" value="ECO:0007669"/>
    <property type="project" value="InterPro"/>
</dbReference>
<dbReference type="CDD" id="cd11388">
    <property type="entry name" value="bHLH_ScINO2_like"/>
    <property type="match status" value="1"/>
</dbReference>
<dbReference type="AlphaFoldDB" id="A0A7H9HYG3"/>
<dbReference type="EMBL" id="CP059274">
    <property type="protein sequence ID" value="QLQ82413.1"/>
    <property type="molecule type" value="Genomic_DNA"/>
</dbReference>
<sequence length="257" mass="29175">MESIRSGDVLESFGLENEQEIDFETAYQMISNLDNDVASFQHDLGYGESEGLENIALSYTVESSEREEEVNWKGNSNISDEQTLAKADLLSRYESSAIEHFLDSLIFQENDISGSSVTEHQNKTISMEELKMDSSLDVYVPPAVNIPQLSIKDEDIPADIIRDPVRLRKWKHVESERLRRNSTKKIFDDLIAMTRYPRIGDTKIIKPQSDKRVPKYTLLGFILEDLKMLLRANEELEGLLGKVDVKGGKNVESVSTL</sequence>
<evidence type="ECO:0000313" key="2">
    <source>
        <dbReference type="EMBL" id="QLQ82413.1"/>
    </source>
</evidence>